<keyword evidence="2" id="KW-1003">Cell membrane</keyword>
<comment type="caution">
    <text evidence="15">The sequence shown here is derived from an EMBL/GenBank/DDBJ whole genome shotgun (WGS) entry which is preliminary data.</text>
</comment>
<feature type="domain" description="G-protein coupled receptors family 1 profile" evidence="14">
    <location>
        <begin position="163"/>
        <end position="464"/>
    </location>
</feature>
<keyword evidence="10" id="KW-0807">Transducer</keyword>
<feature type="transmembrane region" description="Helical" evidence="13">
    <location>
        <begin position="448"/>
        <end position="467"/>
    </location>
</feature>
<dbReference type="InterPro" id="IPR000276">
    <property type="entry name" value="GPCR_Rhodpsn"/>
</dbReference>
<dbReference type="PROSITE" id="PS50262">
    <property type="entry name" value="G_PROTEIN_RECEP_F1_2"/>
    <property type="match status" value="1"/>
</dbReference>
<gene>
    <name evidence="15" type="ORF">CRENBAI_000148</name>
</gene>
<feature type="transmembrane region" description="Helical" evidence="13">
    <location>
        <begin position="412"/>
        <end position="436"/>
    </location>
</feature>
<feature type="transmembrane region" description="Helical" evidence="13">
    <location>
        <begin position="184"/>
        <end position="204"/>
    </location>
</feature>
<evidence type="ECO:0000256" key="5">
    <source>
        <dbReference type="ARBA" id="ARBA00023040"/>
    </source>
</evidence>
<reference evidence="15 16" key="1">
    <citation type="submission" date="2021-06" db="EMBL/GenBank/DDBJ databases">
        <authorList>
            <person name="Palmer J.M."/>
        </authorList>
    </citation>
    <scope>NUCLEOTIDE SEQUENCE [LARGE SCALE GENOMIC DNA]</scope>
    <source>
        <strain evidence="15 16">MEX-2019</strain>
        <tissue evidence="15">Muscle</tissue>
    </source>
</reference>
<comment type="subcellular location">
    <subcellularLocation>
        <location evidence="1">Cell membrane</location>
        <topology evidence="1">Multi-pass membrane protein</topology>
    </subcellularLocation>
</comment>
<sequence length="498" mass="56065">MSASPTHPPSLYTPMHSLKHPHLHKVSLGKQEGRDFEPCRPTRHSCFVPIEFTSMQKRPARPLLVETWGDDDDDGRSLIAVFLRARIRQALLEGDRMSNQSFAIDGPGSLLAVLASQSGLAKGSSSSSSSDGSSNSGGITATDVSAYLKLVFLGLIICVSLVGNLLVSMLVLRDRTLHKAPYFFLLDLCLADAVRSAACFPFVLVSVHNSSAWTYSTLSCKVVAFMAVLFCFHAAFMLFCVAVTRYLAIAHHRFYAKRMTIWTCAAIICMVWTLAVAMAFPPVFDVGTYKFIRDEDQCIFEHRYLKTNDTLGFMLMLAVVVLATHGFYAKLLLFEYRHRKMKPVQLVPAISQNWTFHGPGATGQAAANWIAGFGRGPMPPTLLGIRQNLHNQHRRLLGMEEVRSERRLGRMFYTITLLFLVLWAPYIVACFWRVFVKSCTIPHRYLSITVWMSFAQAGVNPIFCLLLNEDLRKVLRAHLPTYWRTKQHLPQDEAYCIM</sequence>
<keyword evidence="8" id="KW-0675">Receptor</keyword>
<dbReference type="FunFam" id="1.20.1070.10:FF:000074">
    <property type="entry name" value="probable G-protein coupled receptor 173"/>
    <property type="match status" value="1"/>
</dbReference>
<evidence type="ECO:0000256" key="3">
    <source>
        <dbReference type="ARBA" id="ARBA00022692"/>
    </source>
</evidence>
<evidence type="ECO:0000313" key="15">
    <source>
        <dbReference type="EMBL" id="KAK5603152.1"/>
    </source>
</evidence>
<keyword evidence="6 13" id="KW-0472">Membrane</keyword>
<comment type="function">
    <text evidence="12">Is a receptor for the SMIM20 derived peptides Phoenixin-14 and Phoenixin-20. It mediates the Phoenixin-14 and Phoenixin-20 augmentation of gonadotropin-releasing hormone (GNRH) signaling in the hypothalamus and pituitary gland. In the ovary, it mediates the effects of Phoenixin-14 and Phoenixin-20 induced granulosa cell proliferation during follicular growth.</text>
</comment>
<evidence type="ECO:0000256" key="8">
    <source>
        <dbReference type="ARBA" id="ARBA00023170"/>
    </source>
</evidence>
<dbReference type="SUPFAM" id="SSF81321">
    <property type="entry name" value="Family A G protein-coupled receptor-like"/>
    <property type="match status" value="1"/>
</dbReference>
<name>A0AAV9R471_9TELE</name>
<evidence type="ECO:0000259" key="14">
    <source>
        <dbReference type="PROSITE" id="PS50262"/>
    </source>
</evidence>
<organism evidence="15 16">
    <name type="scientific">Crenichthys baileyi</name>
    <name type="common">White River springfish</name>
    <dbReference type="NCBI Taxonomy" id="28760"/>
    <lineage>
        <taxon>Eukaryota</taxon>
        <taxon>Metazoa</taxon>
        <taxon>Chordata</taxon>
        <taxon>Craniata</taxon>
        <taxon>Vertebrata</taxon>
        <taxon>Euteleostomi</taxon>
        <taxon>Actinopterygii</taxon>
        <taxon>Neopterygii</taxon>
        <taxon>Teleostei</taxon>
        <taxon>Neoteleostei</taxon>
        <taxon>Acanthomorphata</taxon>
        <taxon>Ovalentaria</taxon>
        <taxon>Atherinomorphae</taxon>
        <taxon>Cyprinodontiformes</taxon>
        <taxon>Goodeidae</taxon>
        <taxon>Crenichthys</taxon>
    </lineage>
</organism>
<dbReference type="AlphaFoldDB" id="A0AAV9R471"/>
<dbReference type="InterPro" id="IPR051509">
    <property type="entry name" value="GPCR_Orphan/Phoenixin"/>
</dbReference>
<keyword evidence="7" id="KW-1015">Disulfide bond</keyword>
<keyword evidence="16" id="KW-1185">Reference proteome</keyword>
<evidence type="ECO:0000256" key="9">
    <source>
        <dbReference type="ARBA" id="ARBA00023180"/>
    </source>
</evidence>
<evidence type="ECO:0000256" key="11">
    <source>
        <dbReference type="ARBA" id="ARBA00039994"/>
    </source>
</evidence>
<evidence type="ECO:0000256" key="4">
    <source>
        <dbReference type="ARBA" id="ARBA00022989"/>
    </source>
</evidence>
<keyword evidence="4 13" id="KW-1133">Transmembrane helix</keyword>
<keyword evidence="9" id="KW-0325">Glycoprotein</keyword>
<dbReference type="GO" id="GO:0005886">
    <property type="term" value="C:plasma membrane"/>
    <property type="evidence" value="ECO:0007669"/>
    <property type="project" value="UniProtKB-SubCell"/>
</dbReference>
<evidence type="ECO:0000256" key="1">
    <source>
        <dbReference type="ARBA" id="ARBA00004651"/>
    </source>
</evidence>
<dbReference type="PANTHER" id="PTHR19268">
    <property type="entry name" value="G PROTEIN-COUPLED RECEPTOR"/>
    <property type="match status" value="1"/>
</dbReference>
<dbReference type="InterPro" id="IPR017452">
    <property type="entry name" value="GPCR_Rhodpsn_7TM"/>
</dbReference>
<dbReference type="Pfam" id="PF00001">
    <property type="entry name" value="7tm_1"/>
    <property type="match status" value="1"/>
</dbReference>
<dbReference type="Gene3D" id="1.20.1070.10">
    <property type="entry name" value="Rhodopsin 7-helix transmembrane proteins"/>
    <property type="match status" value="1"/>
</dbReference>
<evidence type="ECO:0000313" key="16">
    <source>
        <dbReference type="Proteomes" id="UP001311232"/>
    </source>
</evidence>
<dbReference type="GO" id="GO:0004930">
    <property type="term" value="F:G protein-coupled receptor activity"/>
    <property type="evidence" value="ECO:0007669"/>
    <property type="project" value="UniProtKB-KW"/>
</dbReference>
<evidence type="ECO:0000256" key="13">
    <source>
        <dbReference type="SAM" id="Phobius"/>
    </source>
</evidence>
<dbReference type="PRINTS" id="PR00237">
    <property type="entry name" value="GPCRRHODOPSN"/>
</dbReference>
<dbReference type="EMBL" id="JAHHUM010002594">
    <property type="protein sequence ID" value="KAK5603152.1"/>
    <property type="molecule type" value="Genomic_DNA"/>
</dbReference>
<keyword evidence="5" id="KW-0297">G-protein coupled receptor</keyword>
<dbReference type="PANTHER" id="PTHR19268:SF4">
    <property type="entry name" value="G-PROTEIN COUPLED RECEPTOR 173-RELATED"/>
    <property type="match status" value="1"/>
</dbReference>
<keyword evidence="3 13" id="KW-0812">Transmembrane</keyword>
<dbReference type="Proteomes" id="UP001311232">
    <property type="component" value="Unassembled WGS sequence"/>
</dbReference>
<proteinExistence type="predicted"/>
<feature type="transmembrane region" description="Helical" evidence="13">
    <location>
        <begin position="224"/>
        <end position="248"/>
    </location>
</feature>
<feature type="transmembrane region" description="Helical" evidence="13">
    <location>
        <begin position="311"/>
        <end position="333"/>
    </location>
</feature>
<evidence type="ECO:0000256" key="10">
    <source>
        <dbReference type="ARBA" id="ARBA00023224"/>
    </source>
</evidence>
<evidence type="ECO:0000256" key="6">
    <source>
        <dbReference type="ARBA" id="ARBA00023136"/>
    </source>
</evidence>
<feature type="transmembrane region" description="Helical" evidence="13">
    <location>
        <begin position="150"/>
        <end position="172"/>
    </location>
</feature>
<evidence type="ECO:0000256" key="12">
    <source>
        <dbReference type="ARBA" id="ARBA00045439"/>
    </source>
</evidence>
<accession>A0AAV9R471</accession>
<evidence type="ECO:0000256" key="2">
    <source>
        <dbReference type="ARBA" id="ARBA00022475"/>
    </source>
</evidence>
<protein>
    <recommendedName>
        <fullName evidence="11">Probable G-protein coupled receptor 173</fullName>
    </recommendedName>
</protein>
<evidence type="ECO:0000256" key="7">
    <source>
        <dbReference type="ARBA" id="ARBA00023157"/>
    </source>
</evidence>
<feature type="transmembrane region" description="Helical" evidence="13">
    <location>
        <begin position="260"/>
        <end position="280"/>
    </location>
</feature>